<organism evidence="1 2">
    <name type="scientific">Kribbella antiqua</name>
    <dbReference type="NCBI Taxonomy" id="2512217"/>
    <lineage>
        <taxon>Bacteria</taxon>
        <taxon>Bacillati</taxon>
        <taxon>Actinomycetota</taxon>
        <taxon>Actinomycetes</taxon>
        <taxon>Propionibacteriales</taxon>
        <taxon>Kribbellaceae</taxon>
        <taxon>Kribbella</taxon>
    </lineage>
</organism>
<gene>
    <name evidence="1" type="ORF">EV646_10819</name>
</gene>
<name>A0A4R2IL15_9ACTN</name>
<dbReference type="EMBL" id="SLWR01000008">
    <property type="protein sequence ID" value="TCO45397.1"/>
    <property type="molecule type" value="Genomic_DNA"/>
</dbReference>
<keyword evidence="2" id="KW-1185">Reference proteome</keyword>
<proteinExistence type="predicted"/>
<evidence type="ECO:0000313" key="1">
    <source>
        <dbReference type="EMBL" id="TCO45397.1"/>
    </source>
</evidence>
<dbReference type="RefSeq" id="WP_132151643.1">
    <property type="nucleotide sequence ID" value="NZ_SLWR01000008.1"/>
</dbReference>
<dbReference type="Proteomes" id="UP000295573">
    <property type="component" value="Unassembled WGS sequence"/>
</dbReference>
<protein>
    <submittedName>
        <fullName evidence="1">Uncharacterized protein</fullName>
    </submittedName>
</protein>
<dbReference type="AlphaFoldDB" id="A0A4R2IL15"/>
<comment type="caution">
    <text evidence="1">The sequence shown here is derived from an EMBL/GenBank/DDBJ whole genome shotgun (WGS) entry which is preliminary data.</text>
</comment>
<evidence type="ECO:0000313" key="2">
    <source>
        <dbReference type="Proteomes" id="UP000295573"/>
    </source>
</evidence>
<dbReference type="SUPFAM" id="SSF49344">
    <property type="entry name" value="CBD9-like"/>
    <property type="match status" value="1"/>
</dbReference>
<accession>A0A4R2IL15</accession>
<dbReference type="Gene3D" id="2.60.40.1190">
    <property type="match status" value="1"/>
</dbReference>
<reference evidence="1 2" key="1">
    <citation type="journal article" date="2015" name="Stand. Genomic Sci.">
        <title>Genomic Encyclopedia of Bacterial and Archaeal Type Strains, Phase III: the genomes of soil and plant-associated and newly described type strains.</title>
        <authorList>
            <person name="Whitman W.B."/>
            <person name="Woyke T."/>
            <person name="Klenk H.P."/>
            <person name="Zhou Y."/>
            <person name="Lilburn T.G."/>
            <person name="Beck B.J."/>
            <person name="De Vos P."/>
            <person name="Vandamme P."/>
            <person name="Eisen J.A."/>
            <person name="Garrity G."/>
            <person name="Hugenholtz P."/>
            <person name="Kyrpides N.C."/>
        </authorList>
    </citation>
    <scope>NUCLEOTIDE SEQUENCE [LARGE SCALE GENOMIC DNA]</scope>
    <source>
        <strain evidence="1 2">VKM Ac-2541</strain>
    </source>
</reference>
<sequence length="130" mass="13256">MTAGAPGEAARTQEIGAALTDAGTVDTWRWSPVDLAGTPPGVQAKVVRDATAHTTTYEIAIPWTTLGLAPDDRLLSSTVVINENDGTGRQGWLTWGTGVAEAKNPAGFNCPAGPGGGCSCCRCEAQGVSV</sequence>
<dbReference type="OrthoDB" id="5242547at2"/>